<evidence type="ECO:0000313" key="1">
    <source>
        <dbReference type="EMBL" id="MBO8406841.1"/>
    </source>
</evidence>
<dbReference type="AlphaFoldDB" id="A0A940DFU3"/>
<reference evidence="1" key="1">
    <citation type="submission" date="2020-10" db="EMBL/GenBank/DDBJ databases">
        <authorList>
            <person name="Gilroy R."/>
        </authorList>
    </citation>
    <scope>NUCLEOTIDE SEQUENCE</scope>
    <source>
        <strain evidence="1">B1-16210</strain>
    </source>
</reference>
<gene>
    <name evidence="1" type="ORF">IAC77_00045</name>
</gene>
<dbReference type="EMBL" id="JADINE010000002">
    <property type="protein sequence ID" value="MBO8406841.1"/>
    <property type="molecule type" value="Genomic_DNA"/>
</dbReference>
<reference evidence="1" key="2">
    <citation type="journal article" date="2021" name="PeerJ">
        <title>Extensive microbial diversity within the chicken gut microbiome revealed by metagenomics and culture.</title>
        <authorList>
            <person name="Gilroy R."/>
            <person name="Ravi A."/>
            <person name="Getino M."/>
            <person name="Pursley I."/>
            <person name="Horton D.L."/>
            <person name="Alikhan N.F."/>
            <person name="Baker D."/>
            <person name="Gharbi K."/>
            <person name="Hall N."/>
            <person name="Watson M."/>
            <person name="Adriaenssens E.M."/>
            <person name="Foster-Nyarko E."/>
            <person name="Jarju S."/>
            <person name="Secka A."/>
            <person name="Antonio M."/>
            <person name="Oren A."/>
            <person name="Chaudhuri R.R."/>
            <person name="La Ragione R."/>
            <person name="Hildebrand F."/>
            <person name="Pallen M.J."/>
        </authorList>
    </citation>
    <scope>NUCLEOTIDE SEQUENCE</scope>
    <source>
        <strain evidence="1">B1-16210</strain>
    </source>
</reference>
<sequence>MYVRPLIVFQTPFYEPTHRLFKSPAELQKFLAGFDFMRPHMVSRLQTGMPEFQLGTKLEFTLDGYFCESDIKWGPKFLVGCNVRRDGNRVVADFPMDSHHAAPDSMMITREYRTMPVHRDMADAVIDLRNMRQLWPMCEESRSEYVKFLTAVNRQRFQIKAR</sequence>
<accession>A0A940DFU3</accession>
<dbReference type="Proteomes" id="UP000721442">
    <property type="component" value="Unassembled WGS sequence"/>
</dbReference>
<name>A0A940DFU3_9PROT</name>
<evidence type="ECO:0000313" key="2">
    <source>
        <dbReference type="Proteomes" id="UP000721442"/>
    </source>
</evidence>
<protein>
    <submittedName>
        <fullName evidence="1">Uncharacterized protein</fullName>
    </submittedName>
</protein>
<proteinExistence type="predicted"/>
<comment type="caution">
    <text evidence="1">The sequence shown here is derived from an EMBL/GenBank/DDBJ whole genome shotgun (WGS) entry which is preliminary data.</text>
</comment>
<organism evidence="1 2">
    <name type="scientific">Candidatus Enterousia excrementavium</name>
    <dbReference type="NCBI Taxonomy" id="2840789"/>
    <lineage>
        <taxon>Bacteria</taxon>
        <taxon>Pseudomonadati</taxon>
        <taxon>Pseudomonadota</taxon>
        <taxon>Alphaproteobacteria</taxon>
        <taxon>Candidatus Enterousia</taxon>
    </lineage>
</organism>